<dbReference type="eggNOG" id="COG0637">
    <property type="taxonomic scope" value="Bacteria"/>
</dbReference>
<keyword evidence="5" id="KW-0119">Carbohydrate metabolism</keyword>
<evidence type="ECO:0000313" key="6">
    <source>
        <dbReference type="EMBL" id="ADH90999.1"/>
    </source>
</evidence>
<dbReference type="InterPro" id="IPR051600">
    <property type="entry name" value="Beta-PGM-like"/>
</dbReference>
<dbReference type="SFLD" id="SFLDG01129">
    <property type="entry name" value="C1.5:_HAD__Beta-PGM__Phosphata"/>
    <property type="match status" value="1"/>
</dbReference>
<dbReference type="Pfam" id="PF00702">
    <property type="entry name" value="Hydrolase"/>
    <property type="match status" value="1"/>
</dbReference>
<dbReference type="AlphaFoldDB" id="D7AAY2"/>
<dbReference type="NCBIfam" id="TIGR01509">
    <property type="entry name" value="HAD-SF-IA-v3"/>
    <property type="match status" value="1"/>
</dbReference>
<reference evidence="6 7" key="1">
    <citation type="journal article" date="2012" name="Stand. Genomic Sci.">
        <title>Complete genome sequence of the facultatively chemolithoautotrophic and methylotrophic alpha Proteobacterium Starkeya novella type strain (ATCC 8093(T)).</title>
        <authorList>
            <person name="Kappler U."/>
            <person name="Davenport K."/>
            <person name="Beatson S."/>
            <person name="Lucas S."/>
            <person name="Lapidus A."/>
            <person name="Copeland A."/>
            <person name="Berry K.W."/>
            <person name="Glavina Del Rio T."/>
            <person name="Hammon N."/>
            <person name="Dalin E."/>
            <person name="Tice H."/>
            <person name="Pitluck S."/>
            <person name="Richardson P."/>
            <person name="Bruce D."/>
            <person name="Goodwin L.A."/>
            <person name="Han C."/>
            <person name="Tapia R."/>
            <person name="Detter J.C."/>
            <person name="Chang Y.J."/>
            <person name="Jeffries C.D."/>
            <person name="Land M."/>
            <person name="Hauser L."/>
            <person name="Kyrpides N.C."/>
            <person name="Goker M."/>
            <person name="Ivanova N."/>
            <person name="Klenk H.P."/>
            <person name="Woyke T."/>
        </authorList>
    </citation>
    <scope>NUCLEOTIDE SEQUENCE [LARGE SCALE GENOMIC DNA]</scope>
    <source>
        <strain evidence="7">ATCC 8093 / DSM 506 / JCM 20403 / CCM 1077 / IAM 12100 / NBRC 12443 / NCIMB 10456</strain>
    </source>
</reference>
<keyword evidence="6" id="KW-0378">Hydrolase</keyword>
<comment type="similarity">
    <text evidence="2">Belongs to the HAD-like hydrolase superfamily. CbbY/CbbZ/Gph/YieH family.</text>
</comment>
<accession>D7AAY2</accession>
<dbReference type="KEGG" id="sno:Snov_3729"/>
<dbReference type="SUPFAM" id="SSF56784">
    <property type="entry name" value="HAD-like"/>
    <property type="match status" value="1"/>
</dbReference>
<evidence type="ECO:0000256" key="5">
    <source>
        <dbReference type="ARBA" id="ARBA00023277"/>
    </source>
</evidence>
<evidence type="ECO:0000313" key="7">
    <source>
        <dbReference type="Proteomes" id="UP000006633"/>
    </source>
</evidence>
<name>D7AAY2_ANCN5</name>
<dbReference type="InterPro" id="IPR006439">
    <property type="entry name" value="HAD-SF_hydro_IA"/>
</dbReference>
<dbReference type="HOGENOM" id="CLU_045011_13_1_5"/>
<keyword evidence="7" id="KW-1185">Reference proteome</keyword>
<dbReference type="SFLD" id="SFLDS00003">
    <property type="entry name" value="Haloacid_Dehalogenase"/>
    <property type="match status" value="1"/>
</dbReference>
<dbReference type="InterPro" id="IPR023214">
    <property type="entry name" value="HAD_sf"/>
</dbReference>
<keyword evidence="4" id="KW-0460">Magnesium</keyword>
<dbReference type="PANTHER" id="PTHR46193:SF18">
    <property type="entry name" value="HEXITOL PHOSPHATASE B"/>
    <property type="match status" value="1"/>
</dbReference>
<evidence type="ECO:0000256" key="1">
    <source>
        <dbReference type="ARBA" id="ARBA00001946"/>
    </source>
</evidence>
<sequence length="212" mass="22604">MSARRLRAVAWDIDGTLIDSEPLHHRALVAACRALGSDISDLPDQAFRGIHMGDVWMQIAPRLPADVAQAEWLARINDHYVAHRDSLVALPGAVATIRVLARLGVPQACVSNSSRSVVDANIDALGISDAIAFSLSLDDVARGKPDPEPYRRACERLGVAPDEMVAVEDSLSGARSARAAGLYVVGYRAGGGGFEDVDLEIDGLQQIVPLFA</sequence>
<dbReference type="OrthoDB" id="9800058at2"/>
<dbReference type="CDD" id="cd07505">
    <property type="entry name" value="HAD_BPGM-like"/>
    <property type="match status" value="1"/>
</dbReference>
<dbReference type="SFLD" id="SFLDG01135">
    <property type="entry name" value="C1.5.6:_HAD__Beta-PGM__Phospha"/>
    <property type="match status" value="1"/>
</dbReference>
<dbReference type="EMBL" id="CP002026">
    <property type="protein sequence ID" value="ADH90999.1"/>
    <property type="molecule type" value="Genomic_DNA"/>
</dbReference>
<dbReference type="GO" id="GO:0046872">
    <property type="term" value="F:metal ion binding"/>
    <property type="evidence" value="ECO:0007669"/>
    <property type="project" value="UniProtKB-KW"/>
</dbReference>
<protein>
    <submittedName>
        <fullName evidence="6">HAD-superfamily hydrolase, subfamily IA, variant 3</fullName>
    </submittedName>
</protein>
<organism evidence="6 7">
    <name type="scientific">Ancylobacter novellus (strain ATCC 8093 / DSM 506 / JCM 20403 / CCM 1077 / IAM 12100 / NBRC 12443 / NCIMB 10456)</name>
    <name type="common">Starkeya novella</name>
    <dbReference type="NCBI Taxonomy" id="639283"/>
    <lineage>
        <taxon>Bacteria</taxon>
        <taxon>Pseudomonadati</taxon>
        <taxon>Pseudomonadota</taxon>
        <taxon>Alphaproteobacteria</taxon>
        <taxon>Hyphomicrobiales</taxon>
        <taxon>Xanthobacteraceae</taxon>
        <taxon>Ancylobacter</taxon>
    </lineage>
</organism>
<proteinExistence type="inferred from homology"/>
<dbReference type="InterPro" id="IPR023198">
    <property type="entry name" value="PGP-like_dom2"/>
</dbReference>
<evidence type="ECO:0000256" key="3">
    <source>
        <dbReference type="ARBA" id="ARBA00022723"/>
    </source>
</evidence>
<dbReference type="PRINTS" id="PR00413">
    <property type="entry name" value="HADHALOGNASE"/>
</dbReference>
<dbReference type="PANTHER" id="PTHR46193">
    <property type="entry name" value="6-PHOSPHOGLUCONATE PHOSPHATASE"/>
    <property type="match status" value="1"/>
</dbReference>
<comment type="cofactor">
    <cofactor evidence="1">
        <name>Mg(2+)</name>
        <dbReference type="ChEBI" id="CHEBI:18420"/>
    </cofactor>
</comment>
<dbReference type="Gene3D" id="1.10.150.240">
    <property type="entry name" value="Putative phosphatase, domain 2"/>
    <property type="match status" value="1"/>
</dbReference>
<gene>
    <name evidence="6" type="ordered locus">Snov_3729</name>
</gene>
<evidence type="ECO:0000256" key="4">
    <source>
        <dbReference type="ARBA" id="ARBA00022842"/>
    </source>
</evidence>
<dbReference type="RefSeq" id="WP_013168500.1">
    <property type="nucleotide sequence ID" value="NC_014217.1"/>
</dbReference>
<dbReference type="Proteomes" id="UP000006633">
    <property type="component" value="Chromosome"/>
</dbReference>
<dbReference type="InterPro" id="IPR036412">
    <property type="entry name" value="HAD-like_sf"/>
</dbReference>
<dbReference type="GO" id="GO:0016787">
    <property type="term" value="F:hydrolase activity"/>
    <property type="evidence" value="ECO:0007669"/>
    <property type="project" value="UniProtKB-KW"/>
</dbReference>
<dbReference type="Gene3D" id="3.40.50.1000">
    <property type="entry name" value="HAD superfamily/HAD-like"/>
    <property type="match status" value="1"/>
</dbReference>
<dbReference type="STRING" id="639283.Snov_3729"/>
<evidence type="ECO:0000256" key="2">
    <source>
        <dbReference type="ARBA" id="ARBA00006171"/>
    </source>
</evidence>
<keyword evidence="3" id="KW-0479">Metal-binding</keyword>